<feature type="domain" description="DUF6285" evidence="2">
    <location>
        <begin position="390"/>
        <end position="470"/>
    </location>
</feature>
<organism evidence="3 4">
    <name type="scientific">Microtetraspora glauca</name>
    <dbReference type="NCBI Taxonomy" id="1996"/>
    <lineage>
        <taxon>Bacteria</taxon>
        <taxon>Bacillati</taxon>
        <taxon>Actinomycetota</taxon>
        <taxon>Actinomycetes</taxon>
        <taxon>Streptosporangiales</taxon>
        <taxon>Streptosporangiaceae</taxon>
        <taxon>Microtetraspora</taxon>
    </lineage>
</organism>
<gene>
    <name evidence="3" type="ORF">AB0I59_28230</name>
</gene>
<dbReference type="InterPro" id="IPR046252">
    <property type="entry name" value="DUF6285"/>
</dbReference>
<dbReference type="Pfam" id="PF19802">
    <property type="entry name" value="DUF6285"/>
    <property type="match status" value="1"/>
</dbReference>
<evidence type="ECO:0000259" key="1">
    <source>
        <dbReference type="Pfam" id="PF01636"/>
    </source>
</evidence>
<feature type="domain" description="Aminoglycoside phosphotransferase" evidence="1">
    <location>
        <begin position="33"/>
        <end position="282"/>
    </location>
</feature>
<dbReference type="RefSeq" id="WP_358137705.1">
    <property type="nucleotide sequence ID" value="NZ_JBFALK010000017.1"/>
</dbReference>
<comment type="caution">
    <text evidence="3">The sequence shown here is derived from an EMBL/GenBank/DDBJ whole genome shotgun (WGS) entry which is preliminary data.</text>
</comment>
<keyword evidence="4" id="KW-1185">Reference proteome</keyword>
<dbReference type="PANTHER" id="PTHR21310:SF57">
    <property type="entry name" value="BLR2944 PROTEIN"/>
    <property type="match status" value="1"/>
</dbReference>
<dbReference type="InterPro" id="IPR002575">
    <property type="entry name" value="Aminoglycoside_PTrfase"/>
</dbReference>
<dbReference type="CDD" id="cd05154">
    <property type="entry name" value="ACAD10_11_N-like"/>
    <property type="match status" value="1"/>
</dbReference>
<reference evidence="3 4" key="1">
    <citation type="submission" date="2024-06" db="EMBL/GenBank/DDBJ databases">
        <title>The Natural Products Discovery Center: Release of the First 8490 Sequenced Strains for Exploring Actinobacteria Biosynthetic Diversity.</title>
        <authorList>
            <person name="Kalkreuter E."/>
            <person name="Kautsar S.A."/>
            <person name="Yang D."/>
            <person name="Bader C.D."/>
            <person name="Teijaro C.N."/>
            <person name="Fluegel L."/>
            <person name="Davis C.M."/>
            <person name="Simpson J.R."/>
            <person name="Lauterbach L."/>
            <person name="Steele A.D."/>
            <person name="Gui C."/>
            <person name="Meng S."/>
            <person name="Li G."/>
            <person name="Viehrig K."/>
            <person name="Ye F."/>
            <person name="Su P."/>
            <person name="Kiefer A.F."/>
            <person name="Nichols A."/>
            <person name="Cepeda A.J."/>
            <person name="Yan W."/>
            <person name="Fan B."/>
            <person name="Jiang Y."/>
            <person name="Adhikari A."/>
            <person name="Zheng C.-J."/>
            <person name="Schuster L."/>
            <person name="Cowan T.M."/>
            <person name="Smanski M.J."/>
            <person name="Chevrette M.G."/>
            <person name="De Carvalho L.P.S."/>
            <person name="Shen B."/>
        </authorList>
    </citation>
    <scope>NUCLEOTIDE SEQUENCE [LARGE SCALE GENOMIC DNA]</scope>
    <source>
        <strain evidence="3 4">NPDC050100</strain>
    </source>
</reference>
<accession>A0ABV3GLI9</accession>
<evidence type="ECO:0000313" key="4">
    <source>
        <dbReference type="Proteomes" id="UP001551675"/>
    </source>
</evidence>
<protein>
    <submittedName>
        <fullName evidence="3">Phosphotransferase family protein</fullName>
    </submittedName>
</protein>
<dbReference type="Gene3D" id="3.90.1200.10">
    <property type="match status" value="1"/>
</dbReference>
<sequence length="477" mass="49644">MTPNPGTEHESLRAAVETLARTAYGEGGGVAALTRLSGGASRSTWQVDLTGGSPGLILQRQRAGGVPGQIGQHAEAAVLRAAAAAGVPVPRVIAASGDPVSREATSGEAASGEAASPDVAALGEFVLTERVPGESSPAELLRAPGFQRARERFAAQAGTALAALHAIDPGTVPELPARDPLAFYRDVLDDLGEPHPALEIGFAWLETHRPPPAEPAVVHGDFRLGNLLLDGDRLRAVLDWELAHVGDPAEDLGWLCVRSWRFGGPGRAGGVAAIEDVLAAYHAAGGSRAVTPEAVRWWEVLGNVKWGVICVLQAHAHRSGAERSVELAAIGRRTATVERDLLDLLGVPAPPVPGDMTDGASASRPPHDAPGAAELVSAVREFLLGEVLTAVEGRTAYLTRVAANSLAIAAREITMGADLAAGHRRRLDALGVADDRELARRIRDGSLRGEKVATAVAEAVRDKLLVAAPRRVHGPTT</sequence>
<dbReference type="Pfam" id="PF01636">
    <property type="entry name" value="APH"/>
    <property type="match status" value="1"/>
</dbReference>
<dbReference type="InterPro" id="IPR041726">
    <property type="entry name" value="ACAD10_11_N"/>
</dbReference>
<dbReference type="InterPro" id="IPR011009">
    <property type="entry name" value="Kinase-like_dom_sf"/>
</dbReference>
<dbReference type="Gene3D" id="3.30.200.20">
    <property type="entry name" value="Phosphorylase Kinase, domain 1"/>
    <property type="match status" value="1"/>
</dbReference>
<evidence type="ECO:0000313" key="3">
    <source>
        <dbReference type="EMBL" id="MEV0972508.1"/>
    </source>
</evidence>
<name>A0ABV3GLI9_MICGL</name>
<dbReference type="PANTHER" id="PTHR21310">
    <property type="entry name" value="AMINOGLYCOSIDE PHOSPHOTRANSFERASE-RELATED-RELATED"/>
    <property type="match status" value="1"/>
</dbReference>
<dbReference type="Proteomes" id="UP001551675">
    <property type="component" value="Unassembled WGS sequence"/>
</dbReference>
<evidence type="ECO:0000259" key="2">
    <source>
        <dbReference type="Pfam" id="PF19802"/>
    </source>
</evidence>
<proteinExistence type="predicted"/>
<dbReference type="SUPFAM" id="SSF56112">
    <property type="entry name" value="Protein kinase-like (PK-like)"/>
    <property type="match status" value="1"/>
</dbReference>
<dbReference type="EMBL" id="JBFALK010000017">
    <property type="protein sequence ID" value="MEV0972508.1"/>
    <property type="molecule type" value="Genomic_DNA"/>
</dbReference>
<dbReference type="InterPro" id="IPR051678">
    <property type="entry name" value="AGP_Transferase"/>
</dbReference>